<feature type="compositionally biased region" description="Low complexity" evidence="4">
    <location>
        <begin position="542"/>
        <end position="557"/>
    </location>
</feature>
<feature type="binding site" evidence="3">
    <location>
        <position position="68"/>
    </location>
    <ligand>
        <name>ATP</name>
        <dbReference type="ChEBI" id="CHEBI:30616"/>
    </ligand>
</feature>
<feature type="region of interest" description="Disordered" evidence="4">
    <location>
        <begin position="427"/>
        <end position="572"/>
    </location>
</feature>
<protein>
    <recommendedName>
        <fullName evidence="5">Protein kinase domain-containing protein</fullName>
    </recommendedName>
</protein>
<dbReference type="PROSITE" id="PS00107">
    <property type="entry name" value="PROTEIN_KINASE_ATP"/>
    <property type="match status" value="1"/>
</dbReference>
<accession>A0A9P3UMC1</accession>
<keyword evidence="1 3" id="KW-0547">Nucleotide-binding</keyword>
<evidence type="ECO:0000256" key="1">
    <source>
        <dbReference type="ARBA" id="ARBA00022741"/>
    </source>
</evidence>
<feature type="region of interest" description="Disordered" evidence="4">
    <location>
        <begin position="730"/>
        <end position="802"/>
    </location>
</feature>
<feature type="region of interest" description="Disordered" evidence="4">
    <location>
        <begin position="337"/>
        <end position="402"/>
    </location>
</feature>
<evidence type="ECO:0000259" key="5">
    <source>
        <dbReference type="PROSITE" id="PS50011"/>
    </source>
</evidence>
<dbReference type="OrthoDB" id="68483at2759"/>
<dbReference type="InterPro" id="IPR008271">
    <property type="entry name" value="Ser/Thr_kinase_AS"/>
</dbReference>
<name>A0A9P3UMC1_LYOSH</name>
<evidence type="ECO:0000256" key="2">
    <source>
        <dbReference type="ARBA" id="ARBA00022840"/>
    </source>
</evidence>
<proteinExistence type="predicted"/>
<feature type="compositionally biased region" description="Basic and acidic residues" evidence="4">
    <location>
        <begin position="473"/>
        <end position="541"/>
    </location>
</feature>
<sequence>MDAALKPPSPPSESTDIFSLSDQVLSDRLQFIEEIGFGNWGSVWLCRPKGTAGSNELANAPDQRLAVKLVHRSKTSTTAARVRSLWNEMKIVRTFKSDPHPSIIPFHSFIITPSYALITMAYLPTLVPVEVDEIKARDWFRFLLSGVEFLHRRGVVHNDIKPANILLSHKNIPVLVDFGFAEKYDVKSPTAFHSNLSYGTPEYLSPERARGLPHDTRKSDIWSLGVTFFEILIGRTPFEHSDGEQFTTKEDLEKYWSRTLRGKWVGEWKMSKGMERMLRRMVAPNADLRCTATQAMSDPYWAYRKDSTTHRRSSSYTSSIVFEKDMSKLLNVSKSWLNDELPQSPPGLESAKKESKEDTQIPQLTRAKSQPKVAAAKLQPRKRAPPMELSPVKASPPSSPLCSAAGKENIRTFNAMAASVSRKPLGNISARENLPPASPATKPVGADASRRGRVLGDVTARSRNAENMAPSARGRDAPSAKAKKDPVRDRVREWERERERMREMQRLEEIERESDEREREEREKEKERAKDAVREEKENRRVASVVPTPVTSPVASSFTIESSEGARRPSINDSSLSVFKHTIRKSIDKTMKSAIAQVTGRSTPALTLNADAEGERPKGKDGRESWEDDILFHNAPSGLPSVHQAAHDERVAADARMDRLTIWMRNVEKVVEDARQTFASSSTHELTTLPSLPVAPLSRSHSRNNTNRSSRLPRKILAASQIFANENDQIGSDHANATGSYATANDTSTDPAEGRSQLQLPEIHTPSRKRRATVSICSPEKAPQTPMNLDAESGSPSKLREKSRSHGNLFQLHIAPVSMLEAELNKPELPTSAHRLSQVLDSSLFITPPLSPRAPLNPREEDLDMRDVSLVQGSASFNDLTSSPLHVEPYPPRKLGELSMPAPDTPTQRRLEGVYDRFLMATSGVKRLGKGYQSDNTGPVSSATLPTNAKSESHRMFHSARRPMPPPVSSEDQRRTVSVDELGVIGHAPVASLEGHTVLKDDGKNTVALMRRAIKAIVPGKTTSRRLSRIA</sequence>
<dbReference type="AlphaFoldDB" id="A0A9P3UMC1"/>
<dbReference type="SUPFAM" id="SSF56112">
    <property type="entry name" value="Protein kinase-like (PK-like)"/>
    <property type="match status" value="1"/>
</dbReference>
<organism evidence="6 7">
    <name type="scientific">Lyophyllum shimeji</name>
    <name type="common">Hon-shimeji</name>
    <name type="synonym">Tricholoma shimeji</name>
    <dbReference type="NCBI Taxonomy" id="47721"/>
    <lineage>
        <taxon>Eukaryota</taxon>
        <taxon>Fungi</taxon>
        <taxon>Dikarya</taxon>
        <taxon>Basidiomycota</taxon>
        <taxon>Agaricomycotina</taxon>
        <taxon>Agaricomycetes</taxon>
        <taxon>Agaricomycetidae</taxon>
        <taxon>Agaricales</taxon>
        <taxon>Tricholomatineae</taxon>
        <taxon>Lyophyllaceae</taxon>
        <taxon>Lyophyllum</taxon>
    </lineage>
</organism>
<evidence type="ECO:0000313" key="7">
    <source>
        <dbReference type="Proteomes" id="UP001063166"/>
    </source>
</evidence>
<dbReference type="InterPro" id="IPR017441">
    <property type="entry name" value="Protein_kinase_ATP_BS"/>
</dbReference>
<keyword evidence="2 3" id="KW-0067">ATP-binding</keyword>
<evidence type="ECO:0000256" key="4">
    <source>
        <dbReference type="SAM" id="MobiDB-lite"/>
    </source>
</evidence>
<dbReference type="PANTHER" id="PTHR24348">
    <property type="entry name" value="SERINE/THREONINE-PROTEIN KINASE UNC-51-RELATED"/>
    <property type="match status" value="1"/>
</dbReference>
<dbReference type="InterPro" id="IPR000719">
    <property type="entry name" value="Prot_kinase_dom"/>
</dbReference>
<feature type="compositionally biased region" description="Basic and acidic residues" evidence="4">
    <location>
        <begin position="350"/>
        <end position="359"/>
    </location>
</feature>
<feature type="region of interest" description="Disordered" evidence="4">
    <location>
        <begin position="680"/>
        <end position="713"/>
    </location>
</feature>
<dbReference type="Proteomes" id="UP001063166">
    <property type="component" value="Unassembled WGS sequence"/>
</dbReference>
<evidence type="ECO:0000256" key="3">
    <source>
        <dbReference type="PROSITE-ProRule" id="PRU10141"/>
    </source>
</evidence>
<dbReference type="GO" id="GO:0005737">
    <property type="term" value="C:cytoplasm"/>
    <property type="evidence" value="ECO:0007669"/>
    <property type="project" value="TreeGrafter"/>
</dbReference>
<keyword evidence="7" id="KW-1185">Reference proteome</keyword>
<gene>
    <name evidence="6" type="ORF">LshimejAT787_0500670</name>
</gene>
<dbReference type="GO" id="GO:0004674">
    <property type="term" value="F:protein serine/threonine kinase activity"/>
    <property type="evidence" value="ECO:0007669"/>
    <property type="project" value="InterPro"/>
</dbReference>
<dbReference type="GO" id="GO:0010506">
    <property type="term" value="P:regulation of autophagy"/>
    <property type="evidence" value="ECO:0007669"/>
    <property type="project" value="InterPro"/>
</dbReference>
<dbReference type="PROSITE" id="PS50011">
    <property type="entry name" value="PROTEIN_KINASE_DOM"/>
    <property type="match status" value="1"/>
</dbReference>
<dbReference type="GO" id="GO:0005524">
    <property type="term" value="F:ATP binding"/>
    <property type="evidence" value="ECO:0007669"/>
    <property type="project" value="UniProtKB-UniRule"/>
</dbReference>
<dbReference type="PROSITE" id="PS00108">
    <property type="entry name" value="PROTEIN_KINASE_ST"/>
    <property type="match status" value="1"/>
</dbReference>
<dbReference type="InterPro" id="IPR045269">
    <property type="entry name" value="Atg1-like"/>
</dbReference>
<comment type="caution">
    <text evidence="6">The sequence shown here is derived from an EMBL/GenBank/DDBJ whole genome shotgun (WGS) entry which is preliminary data.</text>
</comment>
<feature type="domain" description="Protein kinase" evidence="5">
    <location>
        <begin position="29"/>
        <end position="301"/>
    </location>
</feature>
<dbReference type="EMBL" id="BRPK01000005">
    <property type="protein sequence ID" value="GLB38202.1"/>
    <property type="molecule type" value="Genomic_DNA"/>
</dbReference>
<dbReference type="SMART" id="SM00220">
    <property type="entry name" value="S_TKc"/>
    <property type="match status" value="1"/>
</dbReference>
<dbReference type="CDD" id="cd14014">
    <property type="entry name" value="STKc_PknB_like"/>
    <property type="match status" value="1"/>
</dbReference>
<feature type="compositionally biased region" description="Polar residues" evidence="4">
    <location>
        <begin position="680"/>
        <end position="690"/>
    </location>
</feature>
<dbReference type="PANTHER" id="PTHR24348:SF68">
    <property type="entry name" value="SERINE_THREONINE-PROTEIN KINASE ATG1C"/>
    <property type="match status" value="1"/>
</dbReference>
<dbReference type="Gene3D" id="1.10.510.10">
    <property type="entry name" value="Transferase(Phosphotransferase) domain 1"/>
    <property type="match status" value="1"/>
</dbReference>
<dbReference type="Pfam" id="PF00069">
    <property type="entry name" value="Pkinase"/>
    <property type="match status" value="1"/>
</dbReference>
<evidence type="ECO:0000313" key="6">
    <source>
        <dbReference type="EMBL" id="GLB38202.1"/>
    </source>
</evidence>
<dbReference type="InterPro" id="IPR011009">
    <property type="entry name" value="Kinase-like_dom_sf"/>
</dbReference>
<reference evidence="6" key="1">
    <citation type="submission" date="2022-07" db="EMBL/GenBank/DDBJ databases">
        <title>The genome of Lyophyllum shimeji provides insight into the initial evolution of ectomycorrhizal fungal genome.</title>
        <authorList>
            <person name="Kobayashi Y."/>
            <person name="Shibata T."/>
            <person name="Hirakawa H."/>
            <person name="Shigenobu S."/>
            <person name="Nishiyama T."/>
            <person name="Yamada A."/>
            <person name="Hasebe M."/>
            <person name="Kawaguchi M."/>
        </authorList>
    </citation>
    <scope>NUCLEOTIDE SEQUENCE</scope>
    <source>
        <strain evidence="6">AT787</strain>
    </source>
</reference>
<feature type="compositionally biased region" description="Polar residues" evidence="4">
    <location>
        <begin position="730"/>
        <end position="750"/>
    </location>
</feature>
<feature type="compositionally biased region" description="Polar residues" evidence="4">
    <location>
        <begin position="933"/>
        <end position="950"/>
    </location>
</feature>
<feature type="region of interest" description="Disordered" evidence="4">
    <location>
        <begin position="930"/>
        <end position="951"/>
    </location>
</feature>